<organism evidence="2 3">
    <name type="scientific">Boletus edulis BED1</name>
    <dbReference type="NCBI Taxonomy" id="1328754"/>
    <lineage>
        <taxon>Eukaryota</taxon>
        <taxon>Fungi</taxon>
        <taxon>Dikarya</taxon>
        <taxon>Basidiomycota</taxon>
        <taxon>Agaricomycotina</taxon>
        <taxon>Agaricomycetes</taxon>
        <taxon>Agaricomycetidae</taxon>
        <taxon>Boletales</taxon>
        <taxon>Boletineae</taxon>
        <taxon>Boletaceae</taxon>
        <taxon>Boletoideae</taxon>
        <taxon>Boletus</taxon>
    </lineage>
</organism>
<sequence>MKLRPKSKSQSRPRSVLGGESGDEVVPVAAESGTATKTSKGQEELAQGRNGSAVKKGKGASGTTCKCGIDACCRCRSVDVDEQTWQAISRKIDGCPYCLWEVQGKGQTQAWCVQGNGQDPCRR</sequence>
<protein>
    <submittedName>
        <fullName evidence="2">Uncharacterized protein</fullName>
    </submittedName>
</protein>
<feature type="compositionally biased region" description="Basic residues" evidence="1">
    <location>
        <begin position="1"/>
        <end position="11"/>
    </location>
</feature>
<accession>A0AAD4BF06</accession>
<evidence type="ECO:0000313" key="2">
    <source>
        <dbReference type="EMBL" id="KAF8423968.1"/>
    </source>
</evidence>
<evidence type="ECO:0000313" key="3">
    <source>
        <dbReference type="Proteomes" id="UP001194468"/>
    </source>
</evidence>
<proteinExistence type="predicted"/>
<dbReference type="AlphaFoldDB" id="A0AAD4BF06"/>
<dbReference type="EMBL" id="WHUW01000108">
    <property type="protein sequence ID" value="KAF8423968.1"/>
    <property type="molecule type" value="Genomic_DNA"/>
</dbReference>
<gene>
    <name evidence="2" type="ORF">L210DRAFT_1060230</name>
</gene>
<keyword evidence="3" id="KW-1185">Reference proteome</keyword>
<reference evidence="2" key="2">
    <citation type="journal article" date="2020" name="Nat. Commun.">
        <title>Large-scale genome sequencing of mycorrhizal fungi provides insights into the early evolution of symbiotic traits.</title>
        <authorList>
            <person name="Miyauchi S."/>
            <person name="Kiss E."/>
            <person name="Kuo A."/>
            <person name="Drula E."/>
            <person name="Kohler A."/>
            <person name="Sanchez-Garcia M."/>
            <person name="Morin E."/>
            <person name="Andreopoulos B."/>
            <person name="Barry K.W."/>
            <person name="Bonito G."/>
            <person name="Buee M."/>
            <person name="Carver A."/>
            <person name="Chen C."/>
            <person name="Cichocki N."/>
            <person name="Clum A."/>
            <person name="Culley D."/>
            <person name="Crous P.W."/>
            <person name="Fauchery L."/>
            <person name="Girlanda M."/>
            <person name="Hayes R.D."/>
            <person name="Keri Z."/>
            <person name="LaButti K."/>
            <person name="Lipzen A."/>
            <person name="Lombard V."/>
            <person name="Magnuson J."/>
            <person name="Maillard F."/>
            <person name="Murat C."/>
            <person name="Nolan M."/>
            <person name="Ohm R.A."/>
            <person name="Pangilinan J."/>
            <person name="Pereira M.F."/>
            <person name="Perotto S."/>
            <person name="Peter M."/>
            <person name="Pfister S."/>
            <person name="Riley R."/>
            <person name="Sitrit Y."/>
            <person name="Stielow J.B."/>
            <person name="Szollosi G."/>
            <person name="Zifcakova L."/>
            <person name="Stursova M."/>
            <person name="Spatafora J.W."/>
            <person name="Tedersoo L."/>
            <person name="Vaario L.M."/>
            <person name="Yamada A."/>
            <person name="Yan M."/>
            <person name="Wang P."/>
            <person name="Xu J."/>
            <person name="Bruns T."/>
            <person name="Baldrian P."/>
            <person name="Vilgalys R."/>
            <person name="Dunand C."/>
            <person name="Henrissat B."/>
            <person name="Grigoriev I.V."/>
            <person name="Hibbett D."/>
            <person name="Nagy L.G."/>
            <person name="Martin F.M."/>
        </authorList>
    </citation>
    <scope>NUCLEOTIDE SEQUENCE</scope>
    <source>
        <strain evidence="2">BED1</strain>
    </source>
</reference>
<name>A0AAD4BF06_BOLED</name>
<comment type="caution">
    <text evidence="2">The sequence shown here is derived from an EMBL/GenBank/DDBJ whole genome shotgun (WGS) entry which is preliminary data.</text>
</comment>
<evidence type="ECO:0000256" key="1">
    <source>
        <dbReference type="SAM" id="MobiDB-lite"/>
    </source>
</evidence>
<feature type="region of interest" description="Disordered" evidence="1">
    <location>
        <begin position="1"/>
        <end position="62"/>
    </location>
</feature>
<reference evidence="2" key="1">
    <citation type="submission" date="2019-10" db="EMBL/GenBank/DDBJ databases">
        <authorList>
            <consortium name="DOE Joint Genome Institute"/>
            <person name="Kuo A."/>
            <person name="Miyauchi S."/>
            <person name="Kiss E."/>
            <person name="Drula E."/>
            <person name="Kohler A."/>
            <person name="Sanchez-Garcia M."/>
            <person name="Andreopoulos B."/>
            <person name="Barry K.W."/>
            <person name="Bonito G."/>
            <person name="Buee M."/>
            <person name="Carver A."/>
            <person name="Chen C."/>
            <person name="Cichocki N."/>
            <person name="Clum A."/>
            <person name="Culley D."/>
            <person name="Crous P.W."/>
            <person name="Fauchery L."/>
            <person name="Girlanda M."/>
            <person name="Hayes R."/>
            <person name="Keri Z."/>
            <person name="LaButti K."/>
            <person name="Lipzen A."/>
            <person name="Lombard V."/>
            <person name="Magnuson J."/>
            <person name="Maillard F."/>
            <person name="Morin E."/>
            <person name="Murat C."/>
            <person name="Nolan M."/>
            <person name="Ohm R."/>
            <person name="Pangilinan J."/>
            <person name="Pereira M."/>
            <person name="Perotto S."/>
            <person name="Peter M."/>
            <person name="Riley R."/>
            <person name="Sitrit Y."/>
            <person name="Stielow B."/>
            <person name="Szollosi G."/>
            <person name="Zifcakova L."/>
            <person name="Stursova M."/>
            <person name="Spatafora J.W."/>
            <person name="Tedersoo L."/>
            <person name="Vaario L.-M."/>
            <person name="Yamada A."/>
            <person name="Yan M."/>
            <person name="Wang P."/>
            <person name="Xu J."/>
            <person name="Bruns T."/>
            <person name="Baldrian P."/>
            <person name="Vilgalys R."/>
            <person name="Henrissat B."/>
            <person name="Grigoriev I.V."/>
            <person name="Hibbett D."/>
            <person name="Nagy L.G."/>
            <person name="Martin F.M."/>
        </authorList>
    </citation>
    <scope>NUCLEOTIDE SEQUENCE</scope>
    <source>
        <strain evidence="2">BED1</strain>
    </source>
</reference>
<dbReference type="Proteomes" id="UP001194468">
    <property type="component" value="Unassembled WGS sequence"/>
</dbReference>